<keyword evidence="14" id="KW-1185">Reference proteome</keyword>
<feature type="compositionally biased region" description="Basic and acidic residues" evidence="9">
    <location>
        <begin position="694"/>
        <end position="705"/>
    </location>
</feature>
<dbReference type="CDD" id="cd04590">
    <property type="entry name" value="CBS_pair_CorC_HlyC_assoc"/>
    <property type="match status" value="1"/>
</dbReference>
<feature type="transmembrane region" description="Helical" evidence="10">
    <location>
        <begin position="145"/>
        <end position="166"/>
    </location>
</feature>
<dbReference type="EMBL" id="JANCYW010000008">
    <property type="protein sequence ID" value="KAK4536498.1"/>
    <property type="molecule type" value="Genomic_DNA"/>
</dbReference>
<keyword evidence="3" id="KW-0677">Repeat</keyword>
<feature type="region of interest" description="Disordered" evidence="9">
    <location>
        <begin position="643"/>
        <end position="705"/>
    </location>
</feature>
<evidence type="ECO:0000256" key="5">
    <source>
        <dbReference type="ARBA" id="ARBA00023122"/>
    </source>
</evidence>
<dbReference type="SUPFAM" id="SSF56176">
    <property type="entry name" value="FAD-binding/transporter-associated domain-like"/>
    <property type="match status" value="1"/>
</dbReference>
<dbReference type="InterPro" id="IPR044751">
    <property type="entry name" value="Ion_transp-like_CBS"/>
</dbReference>
<feature type="compositionally biased region" description="Polar residues" evidence="9">
    <location>
        <begin position="121"/>
        <end position="133"/>
    </location>
</feature>
<comment type="caution">
    <text evidence="13">The sequence shown here is derived from an EMBL/GenBank/DDBJ whole genome shotgun (WGS) entry which is preliminary data.</text>
</comment>
<dbReference type="SMART" id="SM01091">
    <property type="entry name" value="CorC_HlyC"/>
    <property type="match status" value="1"/>
</dbReference>
<dbReference type="InterPro" id="IPR046342">
    <property type="entry name" value="CBS_dom_sf"/>
</dbReference>
<dbReference type="Gene3D" id="3.30.465.10">
    <property type="match status" value="1"/>
</dbReference>
<protein>
    <submittedName>
        <fullName evidence="13">Uncharacterized protein</fullName>
    </submittedName>
</protein>
<dbReference type="Proteomes" id="UP001301350">
    <property type="component" value="Unassembled WGS sequence"/>
</dbReference>
<keyword evidence="2 8" id="KW-0812">Transmembrane</keyword>
<evidence type="ECO:0000256" key="2">
    <source>
        <dbReference type="ARBA" id="ARBA00022692"/>
    </source>
</evidence>
<sequence length="705" mass="76799">MAAARREGWRLQLAVTGAGQQVRGVGGFGTVKPFRLAPCCTLVFAWGAPPQPLGTRLRVSAGNGTLDAAASSWLPPRRRLRFVAPEMRRRCRRSIWPTPQTSRPPRSGVLASALPPGSAHSAASSLPRTTTTAHPKRSARMLTPASAWTVLVVACALALLCIHPMLSRRWQHAVWVLFAATPRGATLGDVISAAVPPALTTTLELRQKLLASLLLFASSSALAAAETAITALYPWKVRELAESEGRGSPFDVLNKDITRFLTTILVASTLCGVFATALATDVATTLFGAAGIGYATAVITVVILFFGEILPKTLAVHNSDKVVRLTLRPLHLLSLLLYPIGRAFSFLANVALTTCGLENSSEPLVSEHELRLITAGARRSGGINPHESEMIESVLDLEETEVREVMEPRVAMTCVDGETTVRAFLAVERETHYSRYPVFRDNVDNITGVLYVKRLLEFVEKPDELLETTTVAGLADPALFVPESMPVWRVLEQMRKKRIHMAIVVDEYGGTAGLVTLEDIMEEIVGEIYDEDDHDYEQREQEIREQSPGRWLMDGQAELDKVVDALGMKLRDEDLREYGTIGGLLCDRMGGIPSAGDSIVIVEFRFVVEAADDRRIVKVRAERLSEDEVRQLEAVAAAEAAAAEGGALENREGNGGVDGMLGDGAERRDGGGSIEMQGERRAESFNGPSTPDAGNKKEERRERRR</sequence>
<evidence type="ECO:0000313" key="14">
    <source>
        <dbReference type="Proteomes" id="UP001301350"/>
    </source>
</evidence>
<feature type="transmembrane region" description="Helical" evidence="10">
    <location>
        <begin position="286"/>
        <end position="310"/>
    </location>
</feature>
<evidence type="ECO:0000256" key="10">
    <source>
        <dbReference type="SAM" id="Phobius"/>
    </source>
</evidence>
<gene>
    <name evidence="13" type="ORF">CDCA_CDCA08G2523</name>
</gene>
<feature type="transmembrane region" description="Helical" evidence="10">
    <location>
        <begin position="209"/>
        <end position="235"/>
    </location>
</feature>
<keyword evidence="4 8" id="KW-1133">Transmembrane helix</keyword>
<dbReference type="SUPFAM" id="SSF54631">
    <property type="entry name" value="CBS-domain pair"/>
    <property type="match status" value="1"/>
</dbReference>
<feature type="domain" description="CBS" evidence="11">
    <location>
        <begin position="474"/>
        <end position="531"/>
    </location>
</feature>
<evidence type="ECO:0000256" key="3">
    <source>
        <dbReference type="ARBA" id="ARBA00022737"/>
    </source>
</evidence>
<dbReference type="Pfam" id="PF00571">
    <property type="entry name" value="CBS"/>
    <property type="match status" value="2"/>
</dbReference>
<dbReference type="PANTHER" id="PTHR22777">
    <property type="entry name" value="HEMOLYSIN-RELATED"/>
    <property type="match status" value="1"/>
</dbReference>
<comment type="subcellular location">
    <subcellularLocation>
        <location evidence="1">Membrane</location>
        <topology evidence="1">Multi-pass membrane protein</topology>
    </subcellularLocation>
</comment>
<dbReference type="PANTHER" id="PTHR22777:SF17">
    <property type="entry name" value="UPF0053 PROTEIN SLL0260"/>
    <property type="match status" value="1"/>
</dbReference>
<dbReference type="Pfam" id="PF01595">
    <property type="entry name" value="CNNM"/>
    <property type="match status" value="1"/>
</dbReference>
<feature type="domain" description="CNNM transmembrane" evidence="12">
    <location>
        <begin position="201"/>
        <end position="387"/>
    </location>
</feature>
<dbReference type="InterPro" id="IPR005170">
    <property type="entry name" value="Transptr-assoc_dom"/>
</dbReference>
<evidence type="ECO:0000256" key="8">
    <source>
        <dbReference type="PROSITE-ProRule" id="PRU01193"/>
    </source>
</evidence>
<feature type="domain" description="CBS" evidence="11">
    <location>
        <begin position="406"/>
        <end position="465"/>
    </location>
</feature>
<dbReference type="PROSITE" id="PS51846">
    <property type="entry name" value="CNNM"/>
    <property type="match status" value="1"/>
</dbReference>
<dbReference type="FunFam" id="3.10.580.10:FF:000002">
    <property type="entry name" value="Magnesium/cobalt efflux protein CorC"/>
    <property type="match status" value="1"/>
</dbReference>
<feature type="region of interest" description="Disordered" evidence="9">
    <location>
        <begin position="95"/>
        <end position="138"/>
    </location>
</feature>
<evidence type="ECO:0000259" key="11">
    <source>
        <dbReference type="PROSITE" id="PS51371"/>
    </source>
</evidence>
<dbReference type="InterPro" id="IPR036318">
    <property type="entry name" value="FAD-bd_PCMH-like_sf"/>
</dbReference>
<keyword evidence="5 7" id="KW-0129">CBS domain</keyword>
<dbReference type="InterPro" id="IPR016169">
    <property type="entry name" value="FAD-bd_PCMH_sub2"/>
</dbReference>
<feature type="compositionally biased region" description="Gly residues" evidence="9">
    <location>
        <begin position="653"/>
        <end position="662"/>
    </location>
</feature>
<dbReference type="InterPro" id="IPR000644">
    <property type="entry name" value="CBS_dom"/>
</dbReference>
<dbReference type="GO" id="GO:0050660">
    <property type="term" value="F:flavin adenine dinucleotide binding"/>
    <property type="evidence" value="ECO:0007669"/>
    <property type="project" value="InterPro"/>
</dbReference>
<dbReference type="InterPro" id="IPR002550">
    <property type="entry name" value="CNNM"/>
</dbReference>
<evidence type="ECO:0000256" key="9">
    <source>
        <dbReference type="SAM" id="MobiDB-lite"/>
    </source>
</evidence>
<dbReference type="PROSITE" id="PS51371">
    <property type="entry name" value="CBS"/>
    <property type="match status" value="2"/>
</dbReference>
<dbReference type="GO" id="GO:0016020">
    <property type="term" value="C:membrane"/>
    <property type="evidence" value="ECO:0007669"/>
    <property type="project" value="UniProtKB-SubCell"/>
</dbReference>
<evidence type="ECO:0000256" key="4">
    <source>
        <dbReference type="ARBA" id="ARBA00022989"/>
    </source>
</evidence>
<dbReference type="Gene3D" id="3.10.580.10">
    <property type="entry name" value="CBS-domain"/>
    <property type="match status" value="1"/>
</dbReference>
<dbReference type="Pfam" id="PF03471">
    <property type="entry name" value="CorC_HlyC"/>
    <property type="match status" value="1"/>
</dbReference>
<evidence type="ECO:0000259" key="12">
    <source>
        <dbReference type="PROSITE" id="PS51846"/>
    </source>
</evidence>
<reference evidence="13 14" key="1">
    <citation type="submission" date="2022-07" db="EMBL/GenBank/DDBJ databases">
        <title>Genome-wide signatures of adaptation to extreme environments.</title>
        <authorList>
            <person name="Cho C.H."/>
            <person name="Yoon H.S."/>
        </authorList>
    </citation>
    <scope>NUCLEOTIDE SEQUENCE [LARGE SCALE GENOMIC DNA]</scope>
    <source>
        <strain evidence="13 14">DBV 063 E5</strain>
    </source>
</reference>
<evidence type="ECO:0000256" key="6">
    <source>
        <dbReference type="ARBA" id="ARBA00023136"/>
    </source>
</evidence>
<name>A0AAV9IWN5_CYACA</name>
<evidence type="ECO:0000256" key="7">
    <source>
        <dbReference type="PROSITE-ProRule" id="PRU00703"/>
    </source>
</evidence>
<organism evidence="13 14">
    <name type="scientific">Cyanidium caldarium</name>
    <name type="common">Red alga</name>
    <dbReference type="NCBI Taxonomy" id="2771"/>
    <lineage>
        <taxon>Eukaryota</taxon>
        <taxon>Rhodophyta</taxon>
        <taxon>Bangiophyceae</taxon>
        <taxon>Cyanidiales</taxon>
        <taxon>Cyanidiaceae</taxon>
        <taxon>Cyanidium</taxon>
    </lineage>
</organism>
<evidence type="ECO:0000256" key="1">
    <source>
        <dbReference type="ARBA" id="ARBA00004141"/>
    </source>
</evidence>
<feature type="transmembrane region" description="Helical" evidence="10">
    <location>
        <begin position="256"/>
        <end position="280"/>
    </location>
</feature>
<accession>A0AAV9IWN5</accession>
<keyword evidence="6 8" id="KW-0472">Membrane</keyword>
<dbReference type="AlphaFoldDB" id="A0AAV9IWN5"/>
<evidence type="ECO:0000313" key="13">
    <source>
        <dbReference type="EMBL" id="KAK4536498.1"/>
    </source>
</evidence>
<proteinExistence type="predicted"/>
<dbReference type="SMART" id="SM00116">
    <property type="entry name" value="CBS"/>
    <property type="match status" value="2"/>
</dbReference>